<comment type="caution">
    <text evidence="1">The sequence shown here is derived from an EMBL/GenBank/DDBJ whole genome shotgun (WGS) entry which is preliminary data.</text>
</comment>
<reference evidence="1 2" key="1">
    <citation type="submission" date="2024-05" db="EMBL/GenBank/DDBJ databases">
        <title>Genetic variation in Jamaican populations of the coffee berry borer (Hypothenemus hampei).</title>
        <authorList>
            <person name="Errbii M."/>
            <person name="Myrie A."/>
        </authorList>
    </citation>
    <scope>NUCLEOTIDE SEQUENCE [LARGE SCALE GENOMIC DNA]</scope>
    <source>
        <strain evidence="1">JA-Hopewell-2020-01-JO</strain>
        <tissue evidence="1">Whole body</tissue>
    </source>
</reference>
<evidence type="ECO:0000313" key="1">
    <source>
        <dbReference type="EMBL" id="KAL1491021.1"/>
    </source>
</evidence>
<proteinExistence type="predicted"/>
<keyword evidence="2" id="KW-1185">Reference proteome</keyword>
<name>A0ABD1ED04_HYPHA</name>
<dbReference type="AlphaFoldDB" id="A0ABD1ED04"/>
<protein>
    <submittedName>
        <fullName evidence="1">Uncharacterized protein</fullName>
    </submittedName>
</protein>
<dbReference type="Proteomes" id="UP001566132">
    <property type="component" value="Unassembled WGS sequence"/>
</dbReference>
<evidence type="ECO:0000313" key="2">
    <source>
        <dbReference type="Proteomes" id="UP001566132"/>
    </source>
</evidence>
<sequence length="102" mass="12105">MSHELKKMREKPSGAGSDELSEPVWWFHRMEFLIPHLRHQKEKDSIRSTEEETEVKLNKHANTGIIDFEKTSDVTSNISFTSRSEHFTKKVRISHIPKHWKH</sequence>
<organism evidence="1 2">
    <name type="scientific">Hypothenemus hampei</name>
    <name type="common">Coffee berry borer</name>
    <dbReference type="NCBI Taxonomy" id="57062"/>
    <lineage>
        <taxon>Eukaryota</taxon>
        <taxon>Metazoa</taxon>
        <taxon>Ecdysozoa</taxon>
        <taxon>Arthropoda</taxon>
        <taxon>Hexapoda</taxon>
        <taxon>Insecta</taxon>
        <taxon>Pterygota</taxon>
        <taxon>Neoptera</taxon>
        <taxon>Endopterygota</taxon>
        <taxon>Coleoptera</taxon>
        <taxon>Polyphaga</taxon>
        <taxon>Cucujiformia</taxon>
        <taxon>Curculionidae</taxon>
        <taxon>Scolytinae</taxon>
        <taxon>Hypothenemus</taxon>
    </lineage>
</organism>
<dbReference type="EMBL" id="JBDJPC010000009">
    <property type="protein sequence ID" value="KAL1491021.1"/>
    <property type="molecule type" value="Genomic_DNA"/>
</dbReference>
<gene>
    <name evidence="1" type="ORF">ABEB36_011680</name>
</gene>
<accession>A0ABD1ED04</accession>